<dbReference type="GO" id="GO:0005654">
    <property type="term" value="C:nucleoplasm"/>
    <property type="evidence" value="ECO:0007669"/>
    <property type="project" value="UniProtKB-SubCell"/>
</dbReference>
<sequence>MGKMKKKFASGIATQYISRSQAVKRLQISLKDFRRLCILKGVYPNEPKNKKRANKGSTAVKTFYFMKDIQFLAHEPIIQKFRDFKVFVKKLKKAVVYKNPLTAQRLRRNKPVYKLDHIVKERYPAFVDAIRDLDDCLSMCFLFATLPKSRSTPERIIRMCRRLTVEFMHYVIAAKALRKVFVSIKGIYYQADIQGQTVTWIVPHAVPSYQPADVDFKIMLTFTDFYVTMLGFVNFNLYTQLNLSYPPKIAAEDDVNRADDRELVTAEENFRERISAMNQSLMTAVGTVEEEPQMDQFPAATETEASAVEQARQEFEKVKKLAALFAGKKFYLNREVPREPLVFIIRACGGECSWDRNTAFGATFDENDSAVSYQIVDRPIEKKNQLINRYYLQPQWVFDSINAREVLPIEPYLPGQKLPPHLSPFVDATGYQPSRETVILPPITERVPDIGMDEGEENVSDSDEDDASSDEESPVSNKSKDGKKEESSKPEMVVKRGAPKRVDQKHSEMVQNAEEKRMAILAMPKKRRHLYEQIMHSKKQQQKEVRKLTEKRKVIEGGGSGKKKV</sequence>
<comment type="subcellular location">
    <subcellularLocation>
        <location evidence="4">Nucleus</location>
        <location evidence="4">Nucleolus</location>
    </subcellularLocation>
    <subcellularLocation>
        <location evidence="4">Nucleus</location>
        <location evidence="4">Nucleoplasm</location>
    </subcellularLocation>
</comment>
<keyword evidence="2 4" id="KW-0698">rRNA processing</keyword>
<comment type="caution">
    <text evidence="7">The sequence shown here is derived from an EMBL/GenBank/DDBJ whole genome shotgun (WGS) entry which is preliminary data.</text>
</comment>
<proteinExistence type="inferred from homology"/>
<dbReference type="CDD" id="cd17709">
    <property type="entry name" value="BRCT_pescadillo_like"/>
    <property type="match status" value="1"/>
</dbReference>
<feature type="compositionally biased region" description="Gly residues" evidence="5">
    <location>
        <begin position="556"/>
        <end position="565"/>
    </location>
</feature>
<feature type="domain" description="BRCT" evidence="6">
    <location>
        <begin position="320"/>
        <end position="414"/>
    </location>
</feature>
<keyword evidence="8" id="KW-1185">Reference proteome</keyword>
<dbReference type="Pfam" id="PF16589">
    <property type="entry name" value="BRCT_2"/>
    <property type="match status" value="1"/>
</dbReference>
<keyword evidence="1 4" id="KW-0690">Ribosome biogenesis</keyword>
<keyword evidence="3 4" id="KW-0539">Nucleus</keyword>
<evidence type="ECO:0000256" key="4">
    <source>
        <dbReference type="HAMAP-Rule" id="MF_03028"/>
    </source>
</evidence>
<dbReference type="InterPro" id="IPR010613">
    <property type="entry name" value="PES"/>
</dbReference>
<dbReference type="GO" id="GO:0043021">
    <property type="term" value="F:ribonucleoprotein complex binding"/>
    <property type="evidence" value="ECO:0007669"/>
    <property type="project" value="UniProtKB-UniRule"/>
</dbReference>
<reference evidence="8" key="1">
    <citation type="submission" date="2017-01" db="EMBL/GenBank/DDBJ databases">
        <title>Comparative genomics of anhydrobiosis in the tardigrade Hypsibius dujardini.</title>
        <authorList>
            <person name="Yoshida Y."/>
            <person name="Koutsovoulos G."/>
            <person name="Laetsch D."/>
            <person name="Stevens L."/>
            <person name="Kumar S."/>
            <person name="Horikawa D."/>
            <person name="Ishino K."/>
            <person name="Komine S."/>
            <person name="Tomita M."/>
            <person name="Blaxter M."/>
            <person name="Arakawa K."/>
        </authorList>
    </citation>
    <scope>NUCLEOTIDE SEQUENCE [LARGE SCALE GENOMIC DNA]</scope>
    <source>
        <strain evidence="8">Z151</strain>
    </source>
</reference>
<protein>
    <recommendedName>
        <fullName evidence="4">Pescadillo homolog</fullName>
    </recommendedName>
</protein>
<dbReference type="GO" id="GO:0003723">
    <property type="term" value="F:RNA binding"/>
    <property type="evidence" value="ECO:0007669"/>
    <property type="project" value="TreeGrafter"/>
</dbReference>
<dbReference type="GO" id="GO:0000466">
    <property type="term" value="P:maturation of 5.8S rRNA from tricistronic rRNA transcript (SSU-rRNA, 5.8S rRNA, LSU-rRNA)"/>
    <property type="evidence" value="ECO:0007669"/>
    <property type="project" value="UniProtKB-UniRule"/>
</dbReference>
<evidence type="ECO:0000259" key="6">
    <source>
        <dbReference type="PROSITE" id="PS50172"/>
    </source>
</evidence>
<dbReference type="EMBL" id="MTYJ01000077">
    <property type="protein sequence ID" value="OQV16181.1"/>
    <property type="molecule type" value="Genomic_DNA"/>
</dbReference>
<dbReference type="OrthoDB" id="10264910at2759"/>
<dbReference type="InterPro" id="IPR036420">
    <property type="entry name" value="BRCT_dom_sf"/>
</dbReference>
<organism evidence="7 8">
    <name type="scientific">Hypsibius exemplaris</name>
    <name type="common">Freshwater tardigrade</name>
    <dbReference type="NCBI Taxonomy" id="2072580"/>
    <lineage>
        <taxon>Eukaryota</taxon>
        <taxon>Metazoa</taxon>
        <taxon>Ecdysozoa</taxon>
        <taxon>Tardigrada</taxon>
        <taxon>Eutardigrada</taxon>
        <taxon>Parachela</taxon>
        <taxon>Hypsibioidea</taxon>
        <taxon>Hypsibiidae</taxon>
        <taxon>Hypsibius</taxon>
    </lineage>
</organism>
<dbReference type="Pfam" id="PF06732">
    <property type="entry name" value="Pescadillo_N"/>
    <property type="match status" value="1"/>
</dbReference>
<evidence type="ECO:0000313" key="7">
    <source>
        <dbReference type="EMBL" id="OQV16181.1"/>
    </source>
</evidence>
<evidence type="ECO:0000256" key="3">
    <source>
        <dbReference type="ARBA" id="ARBA00023242"/>
    </source>
</evidence>
<feature type="compositionally biased region" description="Basic and acidic residues" evidence="5">
    <location>
        <begin position="541"/>
        <end position="555"/>
    </location>
</feature>
<dbReference type="FunFam" id="3.40.50.10190:FF:000002">
    <property type="entry name" value="Pescadillo homolog"/>
    <property type="match status" value="1"/>
</dbReference>
<dbReference type="AlphaFoldDB" id="A0A1W0WLU2"/>
<evidence type="ECO:0000313" key="8">
    <source>
        <dbReference type="Proteomes" id="UP000192578"/>
    </source>
</evidence>
<accession>A0A1W0WLU2</accession>
<comment type="function">
    <text evidence="4">Required for maturation of ribosomal RNAs and formation of the large ribosomal subunit.</text>
</comment>
<dbReference type="SUPFAM" id="SSF52113">
    <property type="entry name" value="BRCT domain"/>
    <property type="match status" value="1"/>
</dbReference>
<dbReference type="GO" id="GO:0000463">
    <property type="term" value="P:maturation of LSU-rRNA from tricistronic rRNA transcript (SSU-rRNA, 5.8S rRNA, LSU-rRNA)"/>
    <property type="evidence" value="ECO:0007669"/>
    <property type="project" value="UniProtKB-UniRule"/>
</dbReference>
<dbReference type="PANTHER" id="PTHR12221:SF6">
    <property type="entry name" value="PESCADILLO HOMOLOG"/>
    <property type="match status" value="1"/>
</dbReference>
<dbReference type="PROSITE" id="PS50172">
    <property type="entry name" value="BRCT"/>
    <property type="match status" value="1"/>
</dbReference>
<feature type="compositionally biased region" description="Acidic residues" evidence="5">
    <location>
        <begin position="451"/>
        <end position="473"/>
    </location>
</feature>
<dbReference type="Proteomes" id="UP000192578">
    <property type="component" value="Unassembled WGS sequence"/>
</dbReference>
<feature type="compositionally biased region" description="Basic and acidic residues" evidence="5">
    <location>
        <begin position="478"/>
        <end position="515"/>
    </location>
</feature>
<dbReference type="PANTHER" id="PTHR12221">
    <property type="entry name" value="PESCADILLO - RELATED"/>
    <property type="match status" value="1"/>
</dbReference>
<evidence type="ECO:0000256" key="5">
    <source>
        <dbReference type="SAM" id="MobiDB-lite"/>
    </source>
</evidence>
<dbReference type="GO" id="GO:0070545">
    <property type="term" value="C:PeBoW complex"/>
    <property type="evidence" value="ECO:0007669"/>
    <property type="project" value="TreeGrafter"/>
</dbReference>
<gene>
    <name evidence="7" type="ORF">BV898_09665</name>
</gene>
<dbReference type="InterPro" id="IPR001357">
    <property type="entry name" value="BRCT_dom"/>
</dbReference>
<dbReference type="HAMAP" id="MF_03028">
    <property type="entry name" value="Pescadillo"/>
    <property type="match status" value="1"/>
</dbReference>
<evidence type="ECO:0000256" key="1">
    <source>
        <dbReference type="ARBA" id="ARBA00022517"/>
    </source>
</evidence>
<comment type="similarity">
    <text evidence="4">Belongs to the pescadillo family.</text>
</comment>
<evidence type="ECO:0000256" key="2">
    <source>
        <dbReference type="ARBA" id="ARBA00022552"/>
    </source>
</evidence>
<name>A0A1W0WLU2_HYPEX</name>
<dbReference type="GO" id="GO:0030687">
    <property type="term" value="C:preribosome, large subunit precursor"/>
    <property type="evidence" value="ECO:0007669"/>
    <property type="project" value="UniProtKB-UniRule"/>
</dbReference>
<dbReference type="Gene3D" id="3.40.50.10190">
    <property type="entry name" value="BRCT domain"/>
    <property type="match status" value="1"/>
</dbReference>
<feature type="region of interest" description="Disordered" evidence="5">
    <location>
        <begin position="441"/>
        <end position="515"/>
    </location>
</feature>
<feature type="region of interest" description="Disordered" evidence="5">
    <location>
        <begin position="536"/>
        <end position="565"/>
    </location>
</feature>